<sequence>MERKKSSAAARAWNILRLALLWARKCGVLKIRRLVMVLRRFHKFFKTLAHYSTDCRRSATTIHYCERQLSFDNTPITHVKMHRPSSMRFKMPRILCINHPQVDFDYNFESNGDNDYEMNCDFIDDDDDGARKSFLKGGNEDDCEDIVACDDEGIDLKAEQFIAKFYEQMKMQRQVSYLQYNEMIDRGTN</sequence>
<comment type="caution">
    <text evidence="1">The sequence shown here is derived from an EMBL/GenBank/DDBJ whole genome shotgun (WGS) entry which is preliminary data.</text>
</comment>
<evidence type="ECO:0000313" key="2">
    <source>
        <dbReference type="Proteomes" id="UP001060215"/>
    </source>
</evidence>
<protein>
    <submittedName>
        <fullName evidence="1">Uncharacterized protein</fullName>
    </submittedName>
</protein>
<dbReference type="EMBL" id="CM045770">
    <property type="protein sequence ID" value="KAI7992072.1"/>
    <property type="molecule type" value="Genomic_DNA"/>
</dbReference>
<dbReference type="Proteomes" id="UP001060215">
    <property type="component" value="Chromosome 13"/>
</dbReference>
<name>A0ACC0FVB9_9ERIC</name>
<evidence type="ECO:0000313" key="1">
    <source>
        <dbReference type="EMBL" id="KAI7992072.1"/>
    </source>
</evidence>
<reference evidence="1 2" key="1">
    <citation type="journal article" date="2022" name="Plant J.">
        <title>Chromosome-level genome of Camellia lanceoleosa provides a valuable resource for understanding genome evolution and self-incompatibility.</title>
        <authorList>
            <person name="Gong W."/>
            <person name="Xiao S."/>
            <person name="Wang L."/>
            <person name="Liao Z."/>
            <person name="Chang Y."/>
            <person name="Mo W."/>
            <person name="Hu G."/>
            <person name="Li W."/>
            <person name="Zhao G."/>
            <person name="Zhu H."/>
            <person name="Hu X."/>
            <person name="Ji K."/>
            <person name="Xiang X."/>
            <person name="Song Q."/>
            <person name="Yuan D."/>
            <person name="Jin S."/>
            <person name="Zhang L."/>
        </authorList>
    </citation>
    <scope>NUCLEOTIDE SEQUENCE [LARGE SCALE GENOMIC DNA]</scope>
    <source>
        <strain evidence="1">SQ_2022a</strain>
    </source>
</reference>
<gene>
    <name evidence="1" type="ORF">LOK49_LG12G01013</name>
</gene>
<keyword evidence="2" id="KW-1185">Reference proteome</keyword>
<organism evidence="1 2">
    <name type="scientific">Camellia lanceoleosa</name>
    <dbReference type="NCBI Taxonomy" id="1840588"/>
    <lineage>
        <taxon>Eukaryota</taxon>
        <taxon>Viridiplantae</taxon>
        <taxon>Streptophyta</taxon>
        <taxon>Embryophyta</taxon>
        <taxon>Tracheophyta</taxon>
        <taxon>Spermatophyta</taxon>
        <taxon>Magnoliopsida</taxon>
        <taxon>eudicotyledons</taxon>
        <taxon>Gunneridae</taxon>
        <taxon>Pentapetalae</taxon>
        <taxon>asterids</taxon>
        <taxon>Ericales</taxon>
        <taxon>Theaceae</taxon>
        <taxon>Camellia</taxon>
    </lineage>
</organism>
<proteinExistence type="predicted"/>
<accession>A0ACC0FVB9</accession>